<sequence length="254" mass="26084">MGAAGSVGDPVAAAAAENGAVATDGAAPAENGAVATDGAAPADGAAAPPELTEEQKAAKAAEEEAAKLKANQRKSQVFDAAITKAFEVRLESEPVKRDPIKKPSTSLFAEAAPKVESPRPAEPVEPVKVAPRAEPYYTSITIKEKSALLKELADAGRAASIATDAAAAAAPDAAAPPPPLAYKLDVYDIVMGGDALTDEVERAKKMDTAREIMIAAMVAATRLAAALRGRQERIALAKKGKKTKKPGKKKGKKK</sequence>
<evidence type="ECO:0000313" key="2">
    <source>
        <dbReference type="EMBL" id="KAK7242292.1"/>
    </source>
</evidence>
<accession>A0ABR1G1G3</accession>
<comment type="caution">
    <text evidence="2">The sequence shown here is derived from an EMBL/GenBank/DDBJ whole genome shotgun (WGS) entry which is preliminary data.</text>
</comment>
<dbReference type="Proteomes" id="UP001363151">
    <property type="component" value="Unassembled WGS sequence"/>
</dbReference>
<name>A0ABR1G1G3_AURAN</name>
<organism evidence="2 3">
    <name type="scientific">Aureococcus anophagefferens</name>
    <name type="common">Harmful bloom alga</name>
    <dbReference type="NCBI Taxonomy" id="44056"/>
    <lineage>
        <taxon>Eukaryota</taxon>
        <taxon>Sar</taxon>
        <taxon>Stramenopiles</taxon>
        <taxon>Ochrophyta</taxon>
        <taxon>Pelagophyceae</taxon>
        <taxon>Pelagomonadales</taxon>
        <taxon>Pelagomonadaceae</taxon>
        <taxon>Aureococcus</taxon>
    </lineage>
</organism>
<evidence type="ECO:0000313" key="3">
    <source>
        <dbReference type="Proteomes" id="UP001363151"/>
    </source>
</evidence>
<proteinExistence type="predicted"/>
<gene>
    <name evidence="2" type="ORF">SO694_00013460</name>
</gene>
<protein>
    <submittedName>
        <fullName evidence="2">Uncharacterized protein</fullName>
    </submittedName>
</protein>
<evidence type="ECO:0000256" key="1">
    <source>
        <dbReference type="SAM" id="MobiDB-lite"/>
    </source>
</evidence>
<feature type="region of interest" description="Disordered" evidence="1">
    <location>
        <begin position="92"/>
        <end position="126"/>
    </location>
</feature>
<feature type="region of interest" description="Disordered" evidence="1">
    <location>
        <begin position="234"/>
        <end position="254"/>
    </location>
</feature>
<keyword evidence="3" id="KW-1185">Reference proteome</keyword>
<feature type="region of interest" description="Disordered" evidence="1">
    <location>
        <begin position="27"/>
        <end position="64"/>
    </location>
</feature>
<dbReference type="EMBL" id="JBBJCI010000146">
    <property type="protein sequence ID" value="KAK7242292.1"/>
    <property type="molecule type" value="Genomic_DNA"/>
</dbReference>
<feature type="compositionally biased region" description="Low complexity" evidence="1">
    <location>
        <begin position="27"/>
        <end position="49"/>
    </location>
</feature>
<reference evidence="2 3" key="1">
    <citation type="submission" date="2024-03" db="EMBL/GenBank/DDBJ databases">
        <title>Aureococcus anophagefferens CCMP1851 and Kratosvirus quantuckense: Draft genome of a second virus-susceptible host strain in the model system.</title>
        <authorList>
            <person name="Chase E."/>
            <person name="Truchon A.R."/>
            <person name="Schepens W."/>
            <person name="Wilhelm S.W."/>
        </authorList>
    </citation>
    <scope>NUCLEOTIDE SEQUENCE [LARGE SCALE GENOMIC DNA]</scope>
    <source>
        <strain evidence="2 3">CCMP1851</strain>
    </source>
</reference>
<feature type="compositionally biased region" description="Basic and acidic residues" evidence="1">
    <location>
        <begin position="92"/>
        <end position="101"/>
    </location>
</feature>
<feature type="compositionally biased region" description="Basic and acidic residues" evidence="1">
    <location>
        <begin position="53"/>
        <end position="64"/>
    </location>
</feature>
<feature type="compositionally biased region" description="Basic residues" evidence="1">
    <location>
        <begin position="236"/>
        <end position="254"/>
    </location>
</feature>